<keyword evidence="2" id="KW-1185">Reference proteome</keyword>
<dbReference type="EMBL" id="CM056813">
    <property type="protein sequence ID" value="KAJ8640138.1"/>
    <property type="molecule type" value="Genomic_DNA"/>
</dbReference>
<comment type="caution">
    <text evidence="1">The sequence shown here is derived from an EMBL/GenBank/DDBJ whole genome shotgun (WGS) entry which is preliminary data.</text>
</comment>
<dbReference type="Proteomes" id="UP001234297">
    <property type="component" value="Chromosome 5"/>
</dbReference>
<proteinExistence type="predicted"/>
<accession>A0ACC2M3V1</accession>
<evidence type="ECO:0000313" key="2">
    <source>
        <dbReference type="Proteomes" id="UP001234297"/>
    </source>
</evidence>
<organism evidence="1 2">
    <name type="scientific">Persea americana</name>
    <name type="common">Avocado</name>
    <dbReference type="NCBI Taxonomy" id="3435"/>
    <lineage>
        <taxon>Eukaryota</taxon>
        <taxon>Viridiplantae</taxon>
        <taxon>Streptophyta</taxon>
        <taxon>Embryophyta</taxon>
        <taxon>Tracheophyta</taxon>
        <taxon>Spermatophyta</taxon>
        <taxon>Magnoliopsida</taxon>
        <taxon>Magnoliidae</taxon>
        <taxon>Laurales</taxon>
        <taxon>Lauraceae</taxon>
        <taxon>Persea</taxon>
    </lineage>
</organism>
<gene>
    <name evidence="1" type="ORF">MRB53_016832</name>
</gene>
<sequence>MSSGRYMAYSPSPSTAPQSPHISGIRSATTAIVEQEKYLSELLAERHKLSPFMQVLPHCYRLLNQEILRVTTLLENASLLDQSGLEHASPLTTGGIFSNGGADMNGWTSAFQSERLGLLQSSPAHSWLGSQGGSLGFIVKKTVRVDIPVEKYPTYNFVGRLLGPRGNSLKRVEANTECRVLIRGRGSIKDPAREEMMRGKPGYEHLNEPLHILVEAELPADIVDARLMQARDILENLLKPVDESQDFFKKQQLRELAMLNGTLREEGSHMSGSVSPFHNSLEKPSNHSSSTEIQGPRTGRMFTEGLDQSAINWIKQGSDVPNEARSPLANKLSPNTNLQPTMLHNSKNYLSPKAMPPLKFYSGFLGPHSGVGVGSEEDDESVASVPDDIDAIYSGEEGSESSDSDMFHKPITQNCDEEVLGAKSSINYGYRHVSSVIRDASKENLRIEVPAYVRRHTGGHLDSRGYVENHSVSRSEHGTKEHASIAGAHVRQWGEVITPQKLQDLGTPSAPPILENGREESRSGIEGQQSTDTGSLTQEYNNLEMDQTSNEMHTMEKDCYGSQEVLSNQATQFQCNEPCTRSISGEAQAQFSHQQTCSLDQPTYYSASGQSAWQTLIAYDACFRLCLNAWARDCMEAPEFLRDECIVLRNAFGLQKYLLQPRGQIPRERRLVDGAEDACNVKAKKVIGKIKVEVKKIRIIPQRKLRATYSQRGLMYMQLGAEYVRTVSSKLKAGINSIKINSLAVPSEETLSCLFQLKSSTQETNLEQGSALCLQPGTGDSHVFFPESQGDALLVEVQDSSRATQGRTTIQVSCLTDNPSDRIRWWPIYDENHECIGKVQLSISNTSTCREINSAKSGPVVETLAYDLVLEAAMRSQRFHSRNLQIHGPWKWLLNEFAEYYGVSDAYTKLRYLSSIMNVATPTKDCLELVYELLIPIVKARGEKNLTRQERSILLDCETQVESLLANVFENYKSLDELSSTGLSDMFGPPPESAAPALVPAVQVYTLLHDILSHDAQTMLRNYLQKATTKRCRRHMLETDEFMSTNSECFLTDPITVSTAYLKMKTLCINISNEIQADIKIHNQHILPSSIDLPNIAASVYSIELCNRLRGFLSSCPPSSPSPHVTELLIAAADFERDLQSWNISLVHGGVDSRYLFHSYILVWVQDKRLYLRELCKAEKAPWSATTTHHSTSPFVEDMYDKIRDTLNEFEVIINRWPQYSLILENAIADVERAVIKAMEKQYTEILMPLKDSIPKKLGMHVQKFTRRQSATLYHVPSQLGTFMNTVKRILEVLHCRVEDILKPWASCLPVVGDRKSVFGERLNEVTVMLRTKYKNYMQATVEKLVNNTQASRSTRLKKILEETKETDGEAEIRERMQMLSSQLMDSISNLHDVFSSRIFVAICRGFWDRMGQIVLSFLESRKENRVWYKGSDYALGILDDLFASQMQRFQGNALQVKDLEPPRSIIEARSILCRDTPNTADPSTYFYY</sequence>
<evidence type="ECO:0000313" key="1">
    <source>
        <dbReference type="EMBL" id="KAJ8640138.1"/>
    </source>
</evidence>
<name>A0ACC2M3V1_PERAE</name>
<reference evidence="1 2" key="1">
    <citation type="journal article" date="2022" name="Hortic Res">
        <title>A haplotype resolved chromosomal level avocado genome allows analysis of novel avocado genes.</title>
        <authorList>
            <person name="Nath O."/>
            <person name="Fletcher S.J."/>
            <person name="Hayward A."/>
            <person name="Shaw L.M."/>
            <person name="Masouleh A.K."/>
            <person name="Furtado A."/>
            <person name="Henry R.J."/>
            <person name="Mitter N."/>
        </authorList>
    </citation>
    <scope>NUCLEOTIDE SEQUENCE [LARGE SCALE GENOMIC DNA]</scope>
    <source>
        <strain evidence="2">cv. Hass</strain>
    </source>
</reference>
<protein>
    <submittedName>
        <fullName evidence="1">Uncharacterized protein</fullName>
    </submittedName>
</protein>